<organism evidence="1 2">
    <name type="scientific">Quercus suber</name>
    <name type="common">Cork oak</name>
    <dbReference type="NCBI Taxonomy" id="58331"/>
    <lineage>
        <taxon>Eukaryota</taxon>
        <taxon>Viridiplantae</taxon>
        <taxon>Streptophyta</taxon>
        <taxon>Embryophyta</taxon>
        <taxon>Tracheophyta</taxon>
        <taxon>Spermatophyta</taxon>
        <taxon>Magnoliopsida</taxon>
        <taxon>eudicotyledons</taxon>
        <taxon>Gunneridae</taxon>
        <taxon>Pentapetalae</taxon>
        <taxon>rosids</taxon>
        <taxon>fabids</taxon>
        <taxon>Fagales</taxon>
        <taxon>Fagaceae</taxon>
        <taxon>Quercus</taxon>
    </lineage>
</organism>
<protein>
    <submittedName>
        <fullName evidence="1">Uncharacterized protein</fullName>
    </submittedName>
</protein>
<comment type="caution">
    <text evidence="1">The sequence shown here is derived from an EMBL/GenBank/DDBJ whole genome shotgun (WGS) entry which is preliminary data.</text>
</comment>
<evidence type="ECO:0000313" key="2">
    <source>
        <dbReference type="Proteomes" id="UP000237347"/>
    </source>
</evidence>
<name>A0AAW0L7K2_QUESU</name>
<reference evidence="1 2" key="1">
    <citation type="journal article" date="2018" name="Sci. Data">
        <title>The draft genome sequence of cork oak.</title>
        <authorList>
            <person name="Ramos A.M."/>
            <person name="Usie A."/>
            <person name="Barbosa P."/>
            <person name="Barros P.M."/>
            <person name="Capote T."/>
            <person name="Chaves I."/>
            <person name="Simoes F."/>
            <person name="Abreu I."/>
            <person name="Carrasquinho I."/>
            <person name="Faro C."/>
            <person name="Guimaraes J.B."/>
            <person name="Mendonca D."/>
            <person name="Nobrega F."/>
            <person name="Rodrigues L."/>
            <person name="Saibo N.J.M."/>
            <person name="Varela M.C."/>
            <person name="Egas C."/>
            <person name="Matos J."/>
            <person name="Miguel C.M."/>
            <person name="Oliveira M.M."/>
            <person name="Ricardo C.P."/>
            <person name="Goncalves S."/>
        </authorList>
    </citation>
    <scope>NUCLEOTIDE SEQUENCE [LARGE SCALE GENOMIC DNA]</scope>
    <source>
        <strain evidence="2">cv. HL8</strain>
    </source>
</reference>
<sequence length="42" mass="5108">MVCRRFARLCVQIDINKSLPKRIKISTFWQDIVYENVPFLCY</sequence>
<evidence type="ECO:0000313" key="1">
    <source>
        <dbReference type="EMBL" id="KAK7846754.1"/>
    </source>
</evidence>
<dbReference type="EMBL" id="PKMF04000151">
    <property type="protein sequence ID" value="KAK7846754.1"/>
    <property type="molecule type" value="Genomic_DNA"/>
</dbReference>
<keyword evidence="2" id="KW-1185">Reference proteome</keyword>
<dbReference type="Proteomes" id="UP000237347">
    <property type="component" value="Unassembled WGS sequence"/>
</dbReference>
<proteinExistence type="predicted"/>
<gene>
    <name evidence="1" type="ORF">CFP56_007509</name>
</gene>
<accession>A0AAW0L7K2</accession>
<dbReference type="AlphaFoldDB" id="A0AAW0L7K2"/>